<dbReference type="Pfam" id="PF15365">
    <property type="entry name" value="PNRC"/>
    <property type="match status" value="1"/>
</dbReference>
<dbReference type="PANTHER" id="PTHR35306:SF1">
    <property type="entry name" value="VQ DOMAIN-CONTAINING PROTEIN"/>
    <property type="match status" value="1"/>
</dbReference>
<evidence type="ECO:0000313" key="2">
    <source>
        <dbReference type="EMBL" id="PKA64976.1"/>
    </source>
</evidence>
<feature type="region of interest" description="Disordered" evidence="1">
    <location>
        <begin position="14"/>
        <end position="35"/>
    </location>
</feature>
<gene>
    <name evidence="2" type="ORF">AXF42_Ash011578</name>
</gene>
<accession>A0A2I0BB10</accession>
<evidence type="ECO:0000313" key="3">
    <source>
        <dbReference type="Proteomes" id="UP000236161"/>
    </source>
</evidence>
<dbReference type="GO" id="GO:0016071">
    <property type="term" value="P:mRNA metabolic process"/>
    <property type="evidence" value="ECO:0007669"/>
    <property type="project" value="UniProtKB-ARBA"/>
</dbReference>
<sequence length="191" mass="20608">MEALVFIRDHRNQGYSRRKLQKSDRFSSSSPSRGFSGIYCRTSELGSATDPCPPTVAPSFASFPDPRSTGFRSESSKASRKSNPIAICPKPLPQCSSFSEDHSCSELWAGPAYSNSPPPSSLPIPKFSLRQKRSISLDLPSSTSGIKVQIGAKSAPASPTRDSHSSSPDFSLSTASATENLRRILNLDLLN</sequence>
<dbReference type="OrthoDB" id="1921042at2759"/>
<dbReference type="Proteomes" id="UP000236161">
    <property type="component" value="Unassembled WGS sequence"/>
</dbReference>
<name>A0A2I0BB10_9ASPA</name>
<reference evidence="2 3" key="1">
    <citation type="journal article" date="2017" name="Nature">
        <title>The Apostasia genome and the evolution of orchids.</title>
        <authorList>
            <person name="Zhang G.Q."/>
            <person name="Liu K.W."/>
            <person name="Li Z."/>
            <person name="Lohaus R."/>
            <person name="Hsiao Y.Y."/>
            <person name="Niu S.C."/>
            <person name="Wang J.Y."/>
            <person name="Lin Y.C."/>
            <person name="Xu Q."/>
            <person name="Chen L.J."/>
            <person name="Yoshida K."/>
            <person name="Fujiwara S."/>
            <person name="Wang Z.W."/>
            <person name="Zhang Y.Q."/>
            <person name="Mitsuda N."/>
            <person name="Wang M."/>
            <person name="Liu G.H."/>
            <person name="Pecoraro L."/>
            <person name="Huang H.X."/>
            <person name="Xiao X.J."/>
            <person name="Lin M."/>
            <person name="Wu X.Y."/>
            <person name="Wu W.L."/>
            <person name="Chen Y.Y."/>
            <person name="Chang S.B."/>
            <person name="Sakamoto S."/>
            <person name="Ohme-Takagi M."/>
            <person name="Yagi M."/>
            <person name="Zeng S.J."/>
            <person name="Shen C.Y."/>
            <person name="Yeh C.M."/>
            <person name="Luo Y.B."/>
            <person name="Tsai W.C."/>
            <person name="Van de Peer Y."/>
            <person name="Liu Z.J."/>
        </authorList>
    </citation>
    <scope>NUCLEOTIDE SEQUENCE [LARGE SCALE GENOMIC DNA]</scope>
    <source>
        <strain evidence="3">cv. Shenzhen</strain>
        <tissue evidence="2">Stem</tissue>
    </source>
</reference>
<evidence type="ECO:0000256" key="1">
    <source>
        <dbReference type="SAM" id="MobiDB-lite"/>
    </source>
</evidence>
<protein>
    <submittedName>
        <fullName evidence="2">Uncharacterized protein</fullName>
    </submittedName>
</protein>
<dbReference type="STRING" id="1088818.A0A2I0BB10"/>
<feature type="region of interest" description="Disordered" evidence="1">
    <location>
        <begin position="146"/>
        <end position="174"/>
    </location>
</feature>
<dbReference type="AlphaFoldDB" id="A0A2I0BB10"/>
<organism evidence="2 3">
    <name type="scientific">Apostasia shenzhenica</name>
    <dbReference type="NCBI Taxonomy" id="1088818"/>
    <lineage>
        <taxon>Eukaryota</taxon>
        <taxon>Viridiplantae</taxon>
        <taxon>Streptophyta</taxon>
        <taxon>Embryophyta</taxon>
        <taxon>Tracheophyta</taxon>
        <taxon>Spermatophyta</taxon>
        <taxon>Magnoliopsida</taxon>
        <taxon>Liliopsida</taxon>
        <taxon>Asparagales</taxon>
        <taxon>Orchidaceae</taxon>
        <taxon>Apostasioideae</taxon>
        <taxon>Apostasia</taxon>
    </lineage>
</organism>
<proteinExistence type="predicted"/>
<feature type="region of interest" description="Disordered" evidence="1">
    <location>
        <begin position="47"/>
        <end position="87"/>
    </location>
</feature>
<dbReference type="PANTHER" id="PTHR35306">
    <property type="entry name" value="BNAA03G57290D PROTEIN"/>
    <property type="match status" value="1"/>
</dbReference>
<dbReference type="InterPro" id="IPR028322">
    <property type="entry name" value="PNRC-like_rgn"/>
</dbReference>
<dbReference type="EMBL" id="KZ451899">
    <property type="protein sequence ID" value="PKA64976.1"/>
    <property type="molecule type" value="Genomic_DNA"/>
</dbReference>
<keyword evidence="3" id="KW-1185">Reference proteome</keyword>
<feature type="compositionally biased region" description="Low complexity" evidence="1">
    <location>
        <begin position="26"/>
        <end position="35"/>
    </location>
</feature>